<dbReference type="Proteomes" id="UP001055200">
    <property type="component" value="Chromosome"/>
</dbReference>
<dbReference type="Pfam" id="PF07859">
    <property type="entry name" value="Abhydrolase_3"/>
    <property type="match status" value="1"/>
</dbReference>
<gene>
    <name evidence="3" type="ORF">MIU77_12630</name>
</gene>
<keyword evidence="1 3" id="KW-0378">Hydrolase</keyword>
<sequence>MMPSVPGLSVPAQWRDRLTGVGAKVLPRLPGGAKWLLTGGRAVTIDGNTLDRTLQLMLSSQKAMGVDGLIIDGDAATSRSSMRAMTAALAGPEIHVATAPVRVPGPAGTLGARHYRPAGDGAAPLLVFYHGGGWAIGDLDTHDAVCRLVCRDAGVHVLSVDYRRAPEHPAPAAAEDAHAAFTWALAHAAELGADPARVAVGGDSAGGNLAAVVAQQARDAGGPAPALQWLLYPATDFTSQTRSRTLFASGFLLTKADMDWFEQQYLDGSAVERTDPRVSPALAGDLSGLAPALIVTAGFDPLRDEGDQYAAALRAAGTRVDHRRMGPLTHGFANLFALGGGSATAMSEAISALRAHLSRG</sequence>
<reference evidence="3" key="1">
    <citation type="submission" date="2022-08" db="EMBL/GenBank/DDBJ databases">
        <title>Complete genome sequence of 14 non-tuberculosis mycobacteria type-strains.</title>
        <authorList>
            <person name="Igarashi Y."/>
            <person name="Osugi A."/>
            <person name="Mitarai S."/>
        </authorList>
    </citation>
    <scope>NUCLEOTIDE SEQUENCE</scope>
    <source>
        <strain evidence="3">DSM 45575</strain>
    </source>
</reference>
<accession>A0ABY3TWY9</accession>
<dbReference type="Gene3D" id="3.40.50.1820">
    <property type="entry name" value="alpha/beta hydrolase"/>
    <property type="match status" value="1"/>
</dbReference>
<dbReference type="PANTHER" id="PTHR48081:SF8">
    <property type="entry name" value="ALPHA_BETA HYDROLASE FOLD-3 DOMAIN-CONTAINING PROTEIN-RELATED"/>
    <property type="match status" value="1"/>
</dbReference>
<proteinExistence type="predicted"/>
<dbReference type="RefSeq" id="WP_240170019.1">
    <property type="nucleotide sequence ID" value="NZ_CP092365.1"/>
</dbReference>
<dbReference type="InterPro" id="IPR050300">
    <property type="entry name" value="GDXG_lipolytic_enzyme"/>
</dbReference>
<dbReference type="EMBL" id="CP092365">
    <property type="protein sequence ID" value="ULN51737.1"/>
    <property type="molecule type" value="Genomic_DNA"/>
</dbReference>
<name>A0ABY3TWY9_9MYCO</name>
<evidence type="ECO:0000259" key="2">
    <source>
        <dbReference type="Pfam" id="PF07859"/>
    </source>
</evidence>
<protein>
    <submittedName>
        <fullName evidence="3">Alpha/beta hydrolase</fullName>
    </submittedName>
</protein>
<evidence type="ECO:0000256" key="1">
    <source>
        <dbReference type="ARBA" id="ARBA00022801"/>
    </source>
</evidence>
<evidence type="ECO:0000313" key="3">
    <source>
        <dbReference type="EMBL" id="ULN51737.1"/>
    </source>
</evidence>
<dbReference type="GO" id="GO:0016787">
    <property type="term" value="F:hydrolase activity"/>
    <property type="evidence" value="ECO:0007669"/>
    <property type="project" value="UniProtKB-KW"/>
</dbReference>
<feature type="domain" description="Alpha/beta hydrolase fold-3" evidence="2">
    <location>
        <begin position="126"/>
        <end position="333"/>
    </location>
</feature>
<dbReference type="InterPro" id="IPR029058">
    <property type="entry name" value="AB_hydrolase_fold"/>
</dbReference>
<dbReference type="InterPro" id="IPR013094">
    <property type="entry name" value="AB_hydrolase_3"/>
</dbReference>
<keyword evidence="4" id="KW-1185">Reference proteome</keyword>
<dbReference type="SUPFAM" id="SSF53474">
    <property type="entry name" value="alpha/beta-Hydrolases"/>
    <property type="match status" value="1"/>
</dbReference>
<organism evidence="3 4">
    <name type="scientific">Mycolicibacillus parakoreensis</name>
    <dbReference type="NCBI Taxonomy" id="1069221"/>
    <lineage>
        <taxon>Bacteria</taxon>
        <taxon>Bacillati</taxon>
        <taxon>Actinomycetota</taxon>
        <taxon>Actinomycetes</taxon>
        <taxon>Mycobacteriales</taxon>
        <taxon>Mycobacteriaceae</taxon>
        <taxon>Mycolicibacillus</taxon>
    </lineage>
</organism>
<dbReference type="PANTHER" id="PTHR48081">
    <property type="entry name" value="AB HYDROLASE SUPERFAMILY PROTEIN C4A8.06C"/>
    <property type="match status" value="1"/>
</dbReference>
<evidence type="ECO:0000313" key="4">
    <source>
        <dbReference type="Proteomes" id="UP001055200"/>
    </source>
</evidence>